<protein>
    <submittedName>
        <fullName evidence="1">Uncharacterized protein</fullName>
    </submittedName>
</protein>
<organism evidence="1 2">
    <name type="scientific">Bacillus cereus HuA3-9</name>
    <dbReference type="NCBI Taxonomy" id="1053205"/>
    <lineage>
        <taxon>Bacteria</taxon>
        <taxon>Bacillati</taxon>
        <taxon>Bacillota</taxon>
        <taxon>Bacilli</taxon>
        <taxon>Bacillales</taxon>
        <taxon>Bacillaceae</taxon>
        <taxon>Bacillus</taxon>
        <taxon>Bacillus cereus group</taxon>
    </lineage>
</organism>
<proteinExistence type="predicted"/>
<reference evidence="1 2" key="1">
    <citation type="submission" date="2012-12" db="EMBL/GenBank/DDBJ databases">
        <title>The Genome Sequence of Bacillus cereus HuA3-9.</title>
        <authorList>
            <consortium name="The Broad Institute Genome Sequencing Platform"/>
            <consortium name="The Broad Institute Genome Sequencing Center for Infectious Disease"/>
            <person name="Feldgarden M."/>
            <person name="Van der Auwera G.A."/>
            <person name="Mahillon J."/>
            <person name="Duprez V."/>
            <person name="Timmery S."/>
            <person name="Mattelet C."/>
            <person name="Dierick K."/>
            <person name="Sun M."/>
            <person name="Yu Z."/>
            <person name="Zhu L."/>
            <person name="Hu X."/>
            <person name="Shank E.B."/>
            <person name="Swiecicka I."/>
            <person name="Hansen B.M."/>
            <person name="Andrup L."/>
            <person name="Walker B."/>
            <person name="Young S.K."/>
            <person name="Zeng Q."/>
            <person name="Gargeya S."/>
            <person name="Fitzgerald M."/>
            <person name="Haas B."/>
            <person name="Abouelleil A."/>
            <person name="Alvarado L."/>
            <person name="Arachchi H.M."/>
            <person name="Berlin A.M."/>
            <person name="Chapman S.B."/>
            <person name="Dewar J."/>
            <person name="Goldberg J."/>
            <person name="Griggs A."/>
            <person name="Gujja S."/>
            <person name="Hansen M."/>
            <person name="Howarth C."/>
            <person name="Imamovic A."/>
            <person name="Larimer J."/>
            <person name="McCowan C."/>
            <person name="Murphy C."/>
            <person name="Neiman D."/>
            <person name="Pearson M."/>
            <person name="Priest M."/>
            <person name="Roberts A."/>
            <person name="Saif S."/>
            <person name="Shea T."/>
            <person name="Sisk P."/>
            <person name="Sykes S."/>
            <person name="Wortman J."/>
            <person name="Nusbaum C."/>
            <person name="Birren B."/>
        </authorList>
    </citation>
    <scope>NUCLEOTIDE SEQUENCE [LARGE SCALE GENOMIC DNA]</scope>
    <source>
        <strain evidence="1 2">HuA3-9</strain>
    </source>
</reference>
<dbReference type="HOGENOM" id="CLU_2931284_0_0_9"/>
<dbReference type="PATRIC" id="fig|1053205.3.peg.1997"/>
<sequence length="60" mass="6750">MKNLIKPNEVEIISSDEGVYDGELAKVVDVKMDRGEVDYRVVTGDGSEFWIPSENTTIIF</sequence>
<evidence type="ECO:0000313" key="2">
    <source>
        <dbReference type="Proteomes" id="UP000014003"/>
    </source>
</evidence>
<gene>
    <name evidence="1" type="ORF">IGA_01962</name>
</gene>
<dbReference type="EMBL" id="AHDZ01000018">
    <property type="protein sequence ID" value="EOO19736.1"/>
    <property type="molecule type" value="Genomic_DNA"/>
</dbReference>
<dbReference type="AlphaFoldDB" id="R8D7C4"/>
<dbReference type="Proteomes" id="UP000014003">
    <property type="component" value="Unassembled WGS sequence"/>
</dbReference>
<accession>R8D7C4</accession>
<evidence type="ECO:0000313" key="1">
    <source>
        <dbReference type="EMBL" id="EOO19736.1"/>
    </source>
</evidence>
<comment type="caution">
    <text evidence="1">The sequence shown here is derived from an EMBL/GenBank/DDBJ whole genome shotgun (WGS) entry which is preliminary data.</text>
</comment>
<name>R8D7C4_BACCE</name>
<dbReference type="RefSeq" id="WP_016095510.1">
    <property type="nucleotide sequence ID" value="NZ_KB976136.1"/>
</dbReference>